<dbReference type="EMBL" id="QDEB01097783">
    <property type="protein sequence ID" value="RZC32375.1"/>
    <property type="molecule type" value="Genomic_DNA"/>
</dbReference>
<reference evidence="1 2" key="1">
    <citation type="submission" date="2017-03" db="EMBL/GenBank/DDBJ databases">
        <title>Genome of the blue death feigning beetle - Asbolus verrucosus.</title>
        <authorList>
            <person name="Rider S.D."/>
        </authorList>
    </citation>
    <scope>NUCLEOTIDE SEQUENCE [LARGE SCALE GENOMIC DNA]</scope>
    <source>
        <strain evidence="1">Butters</strain>
        <tissue evidence="1">Head and leg muscle</tissue>
    </source>
</reference>
<comment type="caution">
    <text evidence="1">The sequence shown here is derived from an EMBL/GenBank/DDBJ whole genome shotgun (WGS) entry which is preliminary data.</text>
</comment>
<protein>
    <submittedName>
        <fullName evidence="1">Uncharacterized protein</fullName>
    </submittedName>
</protein>
<organism evidence="1 2">
    <name type="scientific">Asbolus verrucosus</name>
    <name type="common">Desert ironclad beetle</name>
    <dbReference type="NCBI Taxonomy" id="1661398"/>
    <lineage>
        <taxon>Eukaryota</taxon>
        <taxon>Metazoa</taxon>
        <taxon>Ecdysozoa</taxon>
        <taxon>Arthropoda</taxon>
        <taxon>Hexapoda</taxon>
        <taxon>Insecta</taxon>
        <taxon>Pterygota</taxon>
        <taxon>Neoptera</taxon>
        <taxon>Endopterygota</taxon>
        <taxon>Coleoptera</taxon>
        <taxon>Polyphaga</taxon>
        <taxon>Cucujiformia</taxon>
        <taxon>Tenebrionidae</taxon>
        <taxon>Pimeliinae</taxon>
        <taxon>Asbolus</taxon>
    </lineage>
</organism>
<proteinExistence type="predicted"/>
<keyword evidence="2" id="KW-1185">Reference proteome</keyword>
<dbReference type="AlphaFoldDB" id="A0A482VHX3"/>
<accession>A0A482VHX3</accession>
<gene>
    <name evidence="1" type="ORF">BDFB_008132</name>
</gene>
<name>A0A482VHX3_ASBVE</name>
<dbReference type="Proteomes" id="UP000292052">
    <property type="component" value="Unassembled WGS sequence"/>
</dbReference>
<evidence type="ECO:0000313" key="2">
    <source>
        <dbReference type="Proteomes" id="UP000292052"/>
    </source>
</evidence>
<feature type="non-terminal residue" evidence="1">
    <location>
        <position position="1"/>
    </location>
</feature>
<dbReference type="OrthoDB" id="10477031at2759"/>
<evidence type="ECO:0000313" key="1">
    <source>
        <dbReference type="EMBL" id="RZC32375.1"/>
    </source>
</evidence>
<sequence length="144" mass="16097">LVQVARGAADGLISSAIIHHVTLFNRFRSEHCNFMAVTERDPPDGSAQYTSISRHPVINLLAILFMPSLHTTQESTAHLGGSAARLINNNTSHRLPRIMERSGNWRGINLNCPHLHDRPRSASTVMSGRVPFAFFNNEVRFEQN</sequence>